<evidence type="ECO:0000256" key="9">
    <source>
        <dbReference type="PROSITE-ProRule" id="PRU01049"/>
    </source>
</evidence>
<dbReference type="InterPro" id="IPR006073">
    <property type="entry name" value="GTP-bd"/>
</dbReference>
<proteinExistence type="inferred from homology"/>
<dbReference type="Pfam" id="PF01926">
    <property type="entry name" value="MMR_HSR1"/>
    <property type="match status" value="2"/>
</dbReference>
<dbReference type="SMART" id="SM00382">
    <property type="entry name" value="AAA"/>
    <property type="match status" value="2"/>
</dbReference>
<dbReference type="NCBIfam" id="NF002828">
    <property type="entry name" value="PRK03003.1"/>
    <property type="match status" value="1"/>
</dbReference>
<keyword evidence="6 8" id="KW-0342">GTP-binding</keyword>
<dbReference type="PROSITE" id="PS51712">
    <property type="entry name" value="G_ENGA"/>
    <property type="match status" value="2"/>
</dbReference>
<feature type="binding site" evidence="8">
    <location>
        <begin position="22"/>
        <end position="29"/>
    </location>
    <ligand>
        <name>GTP</name>
        <dbReference type="ChEBI" id="CHEBI:37565"/>
        <label>1</label>
    </ligand>
</feature>
<evidence type="ECO:0000256" key="1">
    <source>
        <dbReference type="ARBA" id="ARBA00008279"/>
    </source>
</evidence>
<dbReference type="InterPro" id="IPR015946">
    <property type="entry name" value="KH_dom-like_a/b"/>
</dbReference>
<dbReference type="InterPro" id="IPR003593">
    <property type="entry name" value="AAA+_ATPase"/>
</dbReference>
<name>A0ABU7S905_9ACTN</name>
<evidence type="ECO:0000256" key="10">
    <source>
        <dbReference type="RuleBase" id="RU004481"/>
    </source>
</evidence>
<dbReference type="EMBL" id="JAZGQL010000004">
    <property type="protein sequence ID" value="MEE6306414.1"/>
    <property type="molecule type" value="Genomic_DNA"/>
</dbReference>
<feature type="binding site" evidence="8">
    <location>
        <begin position="308"/>
        <end position="311"/>
    </location>
    <ligand>
        <name>GTP</name>
        <dbReference type="ChEBI" id="CHEBI:37565"/>
        <label>2</label>
    </ligand>
</feature>
<dbReference type="InterPro" id="IPR031166">
    <property type="entry name" value="G_ENGA"/>
</dbReference>
<dbReference type="PANTHER" id="PTHR43834">
    <property type="entry name" value="GTPASE DER"/>
    <property type="match status" value="1"/>
</dbReference>
<dbReference type="Gene3D" id="3.40.50.300">
    <property type="entry name" value="P-loop containing nucleotide triphosphate hydrolases"/>
    <property type="match status" value="2"/>
</dbReference>
<dbReference type="NCBIfam" id="TIGR03594">
    <property type="entry name" value="GTPase_EngA"/>
    <property type="match status" value="1"/>
</dbReference>
<dbReference type="Gene3D" id="3.30.300.20">
    <property type="match status" value="1"/>
</dbReference>
<dbReference type="NCBIfam" id="TIGR00231">
    <property type="entry name" value="small_GTP"/>
    <property type="match status" value="2"/>
</dbReference>
<keyword evidence="5 8" id="KW-0547">Nucleotide-binding</keyword>
<feature type="binding site" evidence="8">
    <location>
        <begin position="69"/>
        <end position="73"/>
    </location>
    <ligand>
        <name>GTP</name>
        <dbReference type="ChEBI" id="CHEBI:37565"/>
        <label>1</label>
    </ligand>
</feature>
<evidence type="ECO:0000256" key="8">
    <source>
        <dbReference type="HAMAP-Rule" id="MF_00195"/>
    </source>
</evidence>
<dbReference type="PRINTS" id="PR00326">
    <property type="entry name" value="GTP1OBG"/>
</dbReference>
<evidence type="ECO:0000256" key="4">
    <source>
        <dbReference type="ARBA" id="ARBA00022737"/>
    </source>
</evidence>
<evidence type="ECO:0000256" key="5">
    <source>
        <dbReference type="ARBA" id="ARBA00022741"/>
    </source>
</evidence>
<keyword evidence="13" id="KW-1185">Reference proteome</keyword>
<evidence type="ECO:0000256" key="6">
    <source>
        <dbReference type="ARBA" id="ARBA00023134"/>
    </source>
</evidence>
<keyword evidence="4 10" id="KW-0677">Repeat</keyword>
<gene>
    <name evidence="8 12" type="primary">der</name>
    <name evidence="12" type="ORF">V1634_06190</name>
</gene>
<dbReference type="PANTHER" id="PTHR43834:SF6">
    <property type="entry name" value="GTPASE DER"/>
    <property type="match status" value="1"/>
</dbReference>
<sequence>MREPDVEEAEPAGPVPVVAVVGRPNVGKSTLVNRIIGRRQAVVEDTPGVTRDRVPYDAQWSGRQFTVVDTGGWEPDARDRAAAIAAQAENAVATADVVLFVVDATVGATDVDEAAVRMLRRSAKPVLLVANKADNTAVELEATSLWSLGLGEPRPVSALHGRGSGDLLDAILEALPDAPPVSEAGPRGPRRVALVGRPNVGKSSLLNRLAKEERAVVDAVAGTTVDPVDSLVEIGGEVWQLVDTAGLRKRVGKASGTEYYASLRTAAAIEAAEVAVVLLDASEPISEQDQRILTTVTETGRALVIAFNKWDLVDADRRYYLDKEIERELRRIPWAIRINVSAKTGRAVDKLAPALRTALASWETRVPTGQLNQWLTALVQATPHPVRGGRAPRVLFATQAGTCPPRFVLFTTGPLDAGYQRFVERKLREEFGFEGSPVEVSVRPRKKVGAGGRGKAHG</sequence>
<dbReference type="PIRSF" id="PIRSF006485">
    <property type="entry name" value="GTP-binding_EngA"/>
    <property type="match status" value="1"/>
</dbReference>
<feature type="domain" description="EngA-type G" evidence="11">
    <location>
        <begin position="16"/>
        <end position="179"/>
    </location>
</feature>
<comment type="function">
    <text evidence="8 10">GTPase that plays an essential role in the late steps of ribosome biogenesis.</text>
</comment>
<evidence type="ECO:0000256" key="2">
    <source>
        <dbReference type="ARBA" id="ARBA00020953"/>
    </source>
</evidence>
<dbReference type="CDD" id="cd01894">
    <property type="entry name" value="EngA1"/>
    <property type="match status" value="1"/>
</dbReference>
<dbReference type="CDD" id="cd01895">
    <property type="entry name" value="EngA2"/>
    <property type="match status" value="1"/>
</dbReference>
<feature type="binding site" evidence="8">
    <location>
        <begin position="131"/>
        <end position="134"/>
    </location>
    <ligand>
        <name>GTP</name>
        <dbReference type="ChEBI" id="CHEBI:37565"/>
        <label>1</label>
    </ligand>
</feature>
<evidence type="ECO:0000256" key="3">
    <source>
        <dbReference type="ARBA" id="ARBA00022517"/>
    </source>
</evidence>
<evidence type="ECO:0000256" key="7">
    <source>
        <dbReference type="ARBA" id="ARBA00032345"/>
    </source>
</evidence>
<comment type="caution">
    <text evidence="12">The sequence shown here is derived from an EMBL/GenBank/DDBJ whole genome shotgun (WGS) entry which is preliminary data.</text>
</comment>
<evidence type="ECO:0000313" key="13">
    <source>
        <dbReference type="Proteomes" id="UP001339911"/>
    </source>
</evidence>
<feature type="binding site" evidence="8">
    <location>
        <begin position="243"/>
        <end position="247"/>
    </location>
    <ligand>
        <name>GTP</name>
        <dbReference type="ChEBI" id="CHEBI:37565"/>
        <label>2</label>
    </ligand>
</feature>
<evidence type="ECO:0000259" key="11">
    <source>
        <dbReference type="PROSITE" id="PS51712"/>
    </source>
</evidence>
<comment type="subunit">
    <text evidence="8">Associates with the 50S ribosomal subunit.</text>
</comment>
<dbReference type="Proteomes" id="UP001339911">
    <property type="component" value="Unassembled WGS sequence"/>
</dbReference>
<comment type="similarity">
    <text evidence="1 8 9 10">Belongs to the TRAFAC class TrmE-Era-EngA-EngB-Septin-like GTPase superfamily. EngA (Der) GTPase family.</text>
</comment>
<keyword evidence="3 8" id="KW-0690">Ribosome biogenesis</keyword>
<organism evidence="12 13">
    <name type="scientific">Plantactinospora veratri</name>
    <dbReference type="NCBI Taxonomy" id="1436122"/>
    <lineage>
        <taxon>Bacteria</taxon>
        <taxon>Bacillati</taxon>
        <taxon>Actinomycetota</taxon>
        <taxon>Actinomycetes</taxon>
        <taxon>Micromonosporales</taxon>
        <taxon>Micromonosporaceae</taxon>
        <taxon>Plantactinospora</taxon>
    </lineage>
</organism>
<evidence type="ECO:0000313" key="12">
    <source>
        <dbReference type="EMBL" id="MEE6306414.1"/>
    </source>
</evidence>
<accession>A0ABU7S905</accession>
<protein>
    <recommendedName>
        <fullName evidence="2 8">GTPase Der</fullName>
    </recommendedName>
    <alternativeName>
        <fullName evidence="7 8">GTP-binding protein EngA</fullName>
    </alternativeName>
</protein>
<feature type="domain" description="EngA-type G" evidence="11">
    <location>
        <begin position="190"/>
        <end position="363"/>
    </location>
</feature>
<feature type="binding site" evidence="8">
    <location>
        <begin position="196"/>
        <end position="203"/>
    </location>
    <ligand>
        <name>GTP</name>
        <dbReference type="ChEBI" id="CHEBI:37565"/>
        <label>2</label>
    </ligand>
</feature>
<dbReference type="Pfam" id="PF14714">
    <property type="entry name" value="KH_dom-like"/>
    <property type="match status" value="1"/>
</dbReference>
<dbReference type="InterPro" id="IPR027417">
    <property type="entry name" value="P-loop_NTPase"/>
</dbReference>
<dbReference type="RefSeq" id="WP_331206774.1">
    <property type="nucleotide sequence ID" value="NZ_JAZGQL010000004.1"/>
</dbReference>
<dbReference type="InterPro" id="IPR016484">
    <property type="entry name" value="GTPase_Der"/>
</dbReference>
<dbReference type="InterPro" id="IPR032859">
    <property type="entry name" value="KH_dom-like"/>
</dbReference>
<dbReference type="InterPro" id="IPR005225">
    <property type="entry name" value="Small_GTP-bd"/>
</dbReference>
<dbReference type="SUPFAM" id="SSF52540">
    <property type="entry name" value="P-loop containing nucleoside triphosphate hydrolases"/>
    <property type="match status" value="2"/>
</dbReference>
<reference evidence="12 13" key="1">
    <citation type="submission" date="2024-01" db="EMBL/GenBank/DDBJ databases">
        <title>Genome insights into Plantactinospora veratri sp. nov.</title>
        <authorList>
            <person name="Wang L."/>
        </authorList>
    </citation>
    <scope>NUCLEOTIDE SEQUENCE [LARGE SCALE GENOMIC DNA]</scope>
    <source>
        <strain evidence="12 13">NEAU-FHS4</strain>
    </source>
</reference>
<dbReference type="HAMAP" id="MF_00195">
    <property type="entry name" value="GTPase_Der"/>
    <property type="match status" value="1"/>
</dbReference>